<dbReference type="Proteomes" id="UP000026960">
    <property type="component" value="Chromosome 12"/>
</dbReference>
<evidence type="ECO:0000313" key="1">
    <source>
        <dbReference type="EnsemblPlants" id="OBART12G02560.5"/>
    </source>
</evidence>
<keyword evidence="2" id="KW-1185">Reference proteome</keyword>
<proteinExistence type="predicted"/>
<dbReference type="AlphaFoldDB" id="A0A0D3HRB5"/>
<organism evidence="1">
    <name type="scientific">Oryza barthii</name>
    <dbReference type="NCBI Taxonomy" id="65489"/>
    <lineage>
        <taxon>Eukaryota</taxon>
        <taxon>Viridiplantae</taxon>
        <taxon>Streptophyta</taxon>
        <taxon>Embryophyta</taxon>
        <taxon>Tracheophyta</taxon>
        <taxon>Spermatophyta</taxon>
        <taxon>Magnoliopsida</taxon>
        <taxon>Liliopsida</taxon>
        <taxon>Poales</taxon>
        <taxon>Poaceae</taxon>
        <taxon>BOP clade</taxon>
        <taxon>Oryzoideae</taxon>
        <taxon>Oryzeae</taxon>
        <taxon>Oryzinae</taxon>
        <taxon>Oryza</taxon>
    </lineage>
</organism>
<dbReference type="EnsemblPlants" id="OBART12G02560.5">
    <property type="protein sequence ID" value="OBART12G02560.5"/>
    <property type="gene ID" value="OBART12G02560"/>
</dbReference>
<accession>A0A0D3HRB5</accession>
<protein>
    <submittedName>
        <fullName evidence="1">Uncharacterized protein</fullName>
    </submittedName>
</protein>
<name>A0A0D3HRB5_9ORYZ</name>
<dbReference type="Gramene" id="OBART12G02560.5">
    <property type="protein sequence ID" value="OBART12G02560.5"/>
    <property type="gene ID" value="OBART12G02560"/>
</dbReference>
<dbReference type="HOGENOM" id="CLU_2350320_0_0_1"/>
<reference evidence="1" key="1">
    <citation type="journal article" date="2009" name="Rice">
        <title>De Novo Next Generation Sequencing of Plant Genomes.</title>
        <authorList>
            <person name="Rounsley S."/>
            <person name="Marri P.R."/>
            <person name="Yu Y."/>
            <person name="He R."/>
            <person name="Sisneros N."/>
            <person name="Goicoechea J.L."/>
            <person name="Lee S.J."/>
            <person name="Angelova A."/>
            <person name="Kudrna D."/>
            <person name="Luo M."/>
            <person name="Affourtit J."/>
            <person name="Desany B."/>
            <person name="Knight J."/>
            <person name="Niazi F."/>
            <person name="Egholm M."/>
            <person name="Wing R.A."/>
        </authorList>
    </citation>
    <scope>NUCLEOTIDE SEQUENCE [LARGE SCALE GENOMIC DNA]</scope>
    <source>
        <strain evidence="1">cv. IRGC 105608</strain>
    </source>
</reference>
<sequence>MMRMISRRWTWVGLRSGPNITTGSHAKGCIPVWREMQDCRKTRKQNKDQKLTNDLHKINKILARKMNHETDDGGPYDDDLPSGKKLLATFVSLSHGRCKVVRVLGITVP</sequence>
<evidence type="ECO:0000313" key="2">
    <source>
        <dbReference type="Proteomes" id="UP000026960"/>
    </source>
</evidence>
<reference evidence="1" key="2">
    <citation type="submission" date="2015-03" db="UniProtKB">
        <authorList>
            <consortium name="EnsemblPlants"/>
        </authorList>
    </citation>
    <scope>IDENTIFICATION</scope>
</reference>